<evidence type="ECO:0000259" key="2">
    <source>
        <dbReference type="Pfam" id="PF07715"/>
    </source>
</evidence>
<keyword evidence="1" id="KW-1134">Transmembrane beta strand</keyword>
<organism evidence="3 4">
    <name type="scientific">Fulvitalea axinellae</name>
    <dbReference type="NCBI Taxonomy" id="1182444"/>
    <lineage>
        <taxon>Bacteria</taxon>
        <taxon>Pseudomonadati</taxon>
        <taxon>Bacteroidota</taxon>
        <taxon>Cytophagia</taxon>
        <taxon>Cytophagales</taxon>
        <taxon>Persicobacteraceae</taxon>
        <taxon>Fulvitalea</taxon>
    </lineage>
</organism>
<keyword evidence="4" id="KW-1185">Reference proteome</keyword>
<comment type="subcellular location">
    <subcellularLocation>
        <location evidence="1">Cell outer membrane</location>
        <topology evidence="1">Multi-pass membrane protein</topology>
    </subcellularLocation>
</comment>
<dbReference type="PROSITE" id="PS52016">
    <property type="entry name" value="TONB_DEPENDENT_REC_3"/>
    <property type="match status" value="1"/>
</dbReference>
<keyword evidence="1" id="KW-0812">Transmembrane</keyword>
<proteinExistence type="inferred from homology"/>
<dbReference type="Pfam" id="PF13715">
    <property type="entry name" value="CarbopepD_reg_2"/>
    <property type="match status" value="1"/>
</dbReference>
<dbReference type="KEGG" id="fax:FUAX_10510"/>
<protein>
    <submittedName>
        <fullName evidence="3">SusC/RagA family TonB-linked outer membrane protein</fullName>
    </submittedName>
</protein>
<dbReference type="Gene3D" id="2.60.40.1120">
    <property type="entry name" value="Carboxypeptidase-like, regulatory domain"/>
    <property type="match status" value="1"/>
</dbReference>
<comment type="similarity">
    <text evidence="1">Belongs to the TonB-dependent receptor family.</text>
</comment>
<dbReference type="GO" id="GO:0009279">
    <property type="term" value="C:cell outer membrane"/>
    <property type="evidence" value="ECO:0007669"/>
    <property type="project" value="UniProtKB-SubCell"/>
</dbReference>
<dbReference type="AlphaFoldDB" id="A0AAU9CQD9"/>
<dbReference type="SUPFAM" id="SSF49464">
    <property type="entry name" value="Carboxypeptidase regulatory domain-like"/>
    <property type="match status" value="1"/>
</dbReference>
<dbReference type="InterPro" id="IPR039426">
    <property type="entry name" value="TonB-dep_rcpt-like"/>
</dbReference>
<reference evidence="3 4" key="1">
    <citation type="submission" date="2021-12" db="EMBL/GenBank/DDBJ databases">
        <title>Genome sequencing of bacteria with rrn-lacking chromosome and rrn-plasmid.</title>
        <authorList>
            <person name="Anda M."/>
            <person name="Iwasaki W."/>
        </authorList>
    </citation>
    <scope>NUCLEOTIDE SEQUENCE [LARGE SCALE GENOMIC DNA]</scope>
    <source>
        <strain evidence="3 4">DSM 100852</strain>
    </source>
</reference>
<dbReference type="InterPro" id="IPR012910">
    <property type="entry name" value="Plug_dom"/>
</dbReference>
<keyword evidence="1" id="KW-0813">Transport</keyword>
<name>A0AAU9CQD9_9BACT</name>
<dbReference type="NCBIfam" id="TIGR04056">
    <property type="entry name" value="OMP_RagA_SusC"/>
    <property type="match status" value="1"/>
</dbReference>
<keyword evidence="1" id="KW-0998">Cell outer membrane</keyword>
<dbReference type="InterPro" id="IPR023996">
    <property type="entry name" value="TonB-dep_OMP_SusC/RagA"/>
</dbReference>
<dbReference type="Proteomes" id="UP001348817">
    <property type="component" value="Chromosome"/>
</dbReference>
<dbReference type="RefSeq" id="WP_338393865.1">
    <property type="nucleotide sequence ID" value="NZ_AP025314.1"/>
</dbReference>
<keyword evidence="1" id="KW-0472">Membrane</keyword>
<dbReference type="Gene3D" id="2.170.130.10">
    <property type="entry name" value="TonB-dependent receptor, plug domain"/>
    <property type="match status" value="1"/>
</dbReference>
<dbReference type="InterPro" id="IPR008969">
    <property type="entry name" value="CarboxyPept-like_regulatory"/>
</dbReference>
<dbReference type="NCBIfam" id="TIGR04057">
    <property type="entry name" value="SusC_RagA_signa"/>
    <property type="match status" value="1"/>
</dbReference>
<accession>A0AAU9CQD9</accession>
<dbReference type="EMBL" id="AP025314">
    <property type="protein sequence ID" value="BDD08619.1"/>
    <property type="molecule type" value="Genomic_DNA"/>
</dbReference>
<feature type="domain" description="TonB-dependent receptor plug" evidence="2">
    <location>
        <begin position="221"/>
        <end position="329"/>
    </location>
</feature>
<evidence type="ECO:0000313" key="3">
    <source>
        <dbReference type="EMBL" id="BDD08619.1"/>
    </source>
</evidence>
<evidence type="ECO:0000256" key="1">
    <source>
        <dbReference type="PROSITE-ProRule" id="PRU01360"/>
    </source>
</evidence>
<dbReference type="SUPFAM" id="SSF56935">
    <property type="entry name" value="Porins"/>
    <property type="match status" value="1"/>
</dbReference>
<gene>
    <name evidence="3" type="ORF">FUAX_10510</name>
</gene>
<sequence length="1148" mass="129707">MHLRIFYLMRMSYYYFRQGVLLLLCLWVMAAFSFDTVAQSYASATARETNQDRVSFRQAVRMLKTKKGYSVFIKDKLLKSKANLSVDSPEGKELKSYLYELSRVAELKFKLVDGTIYVTEREVAAKQDQGFLLAGRVIDNSGEGLPGATIKVVGETRGVITDMEGGFSLKVRLGNKLEVSYVGYESQTFTVKDKKKLLVTLEEQAQQLEGVQVVAFAEQKKESVLASVTTVKPSELKVPSSNLTTALAGRMSGVIAYQRSGEPGEDNAEFFIRGVTTFGYKKDPLILIDNVEVTSSDLSRLQPDDIASFSIMKDATATALYGARGANGVVLVTTKEGREGKANVSVRFENSISMPTEKLELADPITYMKLHNESVRTRNPLGLLPYSPEKIDKTIAGTNPELYPTTNWRDELFKDYTMNQRFNFNISGGGKVTRYYLAGTINQDNGILNVDKKSDFNNNIDLKRYTLRSNINIDVTQSTEVIIRFNGSFDDYTGPIDGGKDLYLKAIRSNPVLFKPYYQPTEELRYKNHLLFGNFGAGNYLNPYADMVKGYKDYTKTKIAAQVEIKQDLSMITEGLSLRLLGSTDRYSDFDVKRFYNPYYYSAFMNPVTNSFELNPINPETGTEFLGYDEGDKKISTSIYLQGMALYTKDIGMDHNVSGLLVYTMRESMAGNAGNLQKSLPNRNMGVSGRFTYAFKDRYFTEFNFGYNGSERFSQDERFGFFPSVGAGWTVSEEGFMSGISNTVTKLRLKATYGLVGNDAIGRQDDRFFYLSQVNLNDDKKSIGFGSRFSYGKPGVSIQRYANDQITWETARKFNFGIELGLFDALEFQADYFTEERSNILMDRVQLASLGLQAQSRANIGVAASSGIDLSLDYKKFFSNGFWITGRANFTYAASEFKEVEEPDYSATPWLSKIGRSLGQRWGLVAERLFVDQKEVDNSPEQTFGRYTGGDIKYRDINGDGKISDLDKVPLGNPESPEIVYGFGVSLGYKSVDFSCFFQGLANETFWIDTYKTAPFIHYNDQNIGWDDNVITNNALLKVYADSHWSEEDRNLYATWPRLSDEPINNNMQRSTWFMRDGSFMRLKSLEVGYSFPEKLMERWRMKKLRVYLSGVNLMTFSNFKLWDPEMGGNGLGYPVQKVLNAGIQLNF</sequence>
<dbReference type="FunFam" id="2.170.130.10:FF:000003">
    <property type="entry name" value="SusC/RagA family TonB-linked outer membrane protein"/>
    <property type="match status" value="1"/>
</dbReference>
<dbReference type="InterPro" id="IPR037066">
    <property type="entry name" value="Plug_dom_sf"/>
</dbReference>
<dbReference type="InterPro" id="IPR023997">
    <property type="entry name" value="TonB-dep_OMP_SusC/RagA_CS"/>
</dbReference>
<dbReference type="Pfam" id="PF07715">
    <property type="entry name" value="Plug"/>
    <property type="match status" value="1"/>
</dbReference>
<evidence type="ECO:0000313" key="4">
    <source>
        <dbReference type="Proteomes" id="UP001348817"/>
    </source>
</evidence>